<evidence type="ECO:0000256" key="1">
    <source>
        <dbReference type="SAM" id="Phobius"/>
    </source>
</evidence>
<feature type="transmembrane region" description="Helical" evidence="1">
    <location>
        <begin position="197"/>
        <end position="218"/>
    </location>
</feature>
<evidence type="ECO:0000313" key="2">
    <source>
        <dbReference type="EMBL" id="CAI9977686.1"/>
    </source>
</evidence>
<keyword evidence="1" id="KW-0812">Transmembrane</keyword>
<dbReference type="AlphaFoldDB" id="A0AA86RGR8"/>
<feature type="transmembrane region" description="Helical" evidence="1">
    <location>
        <begin position="140"/>
        <end position="163"/>
    </location>
</feature>
<dbReference type="Proteomes" id="UP001642409">
    <property type="component" value="Unassembled WGS sequence"/>
</dbReference>
<keyword evidence="1" id="KW-1133">Transmembrane helix</keyword>
<proteinExistence type="predicted"/>
<evidence type="ECO:0000313" key="4">
    <source>
        <dbReference type="Proteomes" id="UP001642409"/>
    </source>
</evidence>
<organism evidence="2">
    <name type="scientific">Hexamita inflata</name>
    <dbReference type="NCBI Taxonomy" id="28002"/>
    <lineage>
        <taxon>Eukaryota</taxon>
        <taxon>Metamonada</taxon>
        <taxon>Diplomonadida</taxon>
        <taxon>Hexamitidae</taxon>
        <taxon>Hexamitinae</taxon>
        <taxon>Hexamita</taxon>
    </lineage>
</organism>
<feature type="transmembrane region" description="Helical" evidence="1">
    <location>
        <begin position="224"/>
        <end position="241"/>
    </location>
</feature>
<keyword evidence="4" id="KW-1185">Reference proteome</keyword>
<evidence type="ECO:0000313" key="3">
    <source>
        <dbReference type="EMBL" id="CAL6028973.1"/>
    </source>
</evidence>
<accession>A0AA86RGR8</accession>
<comment type="caution">
    <text evidence="2">The sequence shown here is derived from an EMBL/GenBank/DDBJ whole genome shotgun (WGS) entry which is preliminary data.</text>
</comment>
<protein>
    <submittedName>
        <fullName evidence="3">Hypothetical_protein</fullName>
    </submittedName>
</protein>
<dbReference type="EMBL" id="CAXDID020000108">
    <property type="protein sequence ID" value="CAL6028973.1"/>
    <property type="molecule type" value="Genomic_DNA"/>
</dbReference>
<name>A0AA86RGR8_9EUKA</name>
<dbReference type="EMBL" id="CATOUU010001179">
    <property type="protein sequence ID" value="CAI9977686.1"/>
    <property type="molecule type" value="Genomic_DNA"/>
</dbReference>
<reference evidence="3 4" key="2">
    <citation type="submission" date="2024-07" db="EMBL/GenBank/DDBJ databases">
        <authorList>
            <person name="Akdeniz Z."/>
        </authorList>
    </citation>
    <scope>NUCLEOTIDE SEQUENCE [LARGE SCALE GENOMIC DNA]</scope>
</reference>
<gene>
    <name evidence="3" type="ORF">HINF_LOCUS32068</name>
    <name evidence="2" type="ORF">HINF_LOCUS65331</name>
</gene>
<sequence>MPRIESEITLDLQTTELSVSTNRSPFPENTVIPEKVSYLRSVASFKQLDSQYVDVSQKSMYHMEFDFEVFEEPLLYQILSFMSYISCLDRLCIWQPQKYKSSEELMTKQSFNSTINQPNRIISLFQAECKNFRIPHQKHLSFIQIIINALTYSLLSFLCGKLFHFNPVKLFQIINVLSFNQFHFVSSYSRYLKLSNIYLNIYQFAYLILFVLTVFGQFAFALKSHLILFGANLVFKFVIGFKKESERKK</sequence>
<keyword evidence="1" id="KW-0472">Membrane</keyword>
<reference evidence="2" key="1">
    <citation type="submission" date="2023-06" db="EMBL/GenBank/DDBJ databases">
        <authorList>
            <person name="Kurt Z."/>
        </authorList>
    </citation>
    <scope>NUCLEOTIDE SEQUENCE</scope>
</reference>